<keyword evidence="10" id="KW-1185">Reference proteome</keyword>
<dbReference type="STRING" id="398767.Glov_3153"/>
<evidence type="ECO:0000256" key="3">
    <source>
        <dbReference type="ARBA" id="ARBA00022553"/>
    </source>
</evidence>
<dbReference type="SMART" id="SM00448">
    <property type="entry name" value="REC"/>
    <property type="match status" value="1"/>
</dbReference>
<evidence type="ECO:0000259" key="7">
    <source>
        <dbReference type="PROSITE" id="PS50109"/>
    </source>
</evidence>
<dbReference type="Pfam" id="PF00072">
    <property type="entry name" value="Response_reg"/>
    <property type="match status" value="1"/>
</dbReference>
<reference evidence="9 10" key="1">
    <citation type="submission" date="2008-05" db="EMBL/GenBank/DDBJ databases">
        <title>Complete sequence of chromosome of Geobacter lovleyi SZ.</title>
        <authorList>
            <consortium name="US DOE Joint Genome Institute"/>
            <person name="Lucas S."/>
            <person name="Copeland A."/>
            <person name="Lapidus A."/>
            <person name="Glavina del Rio T."/>
            <person name="Dalin E."/>
            <person name="Tice H."/>
            <person name="Bruce D."/>
            <person name="Goodwin L."/>
            <person name="Pitluck S."/>
            <person name="Chertkov O."/>
            <person name="Meincke L."/>
            <person name="Brettin T."/>
            <person name="Detter J.C."/>
            <person name="Han C."/>
            <person name="Tapia R."/>
            <person name="Kuske C.R."/>
            <person name="Schmutz J."/>
            <person name="Larimer F."/>
            <person name="Land M."/>
            <person name="Hauser L."/>
            <person name="Kyrpides N."/>
            <person name="Mikhailova N."/>
            <person name="Sung Y."/>
            <person name="Fletcher K.E."/>
            <person name="Ritalahti K.M."/>
            <person name="Loeffler F.E."/>
            <person name="Richardson P."/>
        </authorList>
    </citation>
    <scope>NUCLEOTIDE SEQUENCE [LARGE SCALE GENOMIC DNA]</scope>
    <source>
        <strain evidence="10">ATCC BAA-1151 / DSM 17278 / SZ</strain>
    </source>
</reference>
<dbReference type="InterPro" id="IPR004358">
    <property type="entry name" value="Sig_transdc_His_kin-like_C"/>
</dbReference>
<dbReference type="PANTHER" id="PTHR43547">
    <property type="entry name" value="TWO-COMPONENT HISTIDINE KINASE"/>
    <property type="match status" value="1"/>
</dbReference>
<evidence type="ECO:0000313" key="10">
    <source>
        <dbReference type="Proteomes" id="UP000002420"/>
    </source>
</evidence>
<feature type="domain" description="Response regulatory" evidence="8">
    <location>
        <begin position="10"/>
        <end position="122"/>
    </location>
</feature>
<dbReference type="PROSITE" id="PS50110">
    <property type="entry name" value="RESPONSE_REGULATORY"/>
    <property type="match status" value="1"/>
</dbReference>
<keyword evidence="5 9" id="KW-0418">Kinase</keyword>
<dbReference type="RefSeq" id="WP_012471183.1">
    <property type="nucleotide sequence ID" value="NC_010814.1"/>
</dbReference>
<dbReference type="EMBL" id="CP001089">
    <property type="protein sequence ID" value="ACD96859.1"/>
    <property type="molecule type" value="Genomic_DNA"/>
</dbReference>
<dbReference type="SMART" id="SM00387">
    <property type="entry name" value="HATPase_c"/>
    <property type="match status" value="1"/>
</dbReference>
<dbReference type="HOGENOM" id="CLU_000445_114_72_7"/>
<gene>
    <name evidence="9" type="ordered locus">Glov_3153</name>
</gene>
<dbReference type="Pfam" id="PF02518">
    <property type="entry name" value="HATPase_c"/>
    <property type="match status" value="1"/>
</dbReference>
<dbReference type="SUPFAM" id="SSF55874">
    <property type="entry name" value="ATPase domain of HSP90 chaperone/DNA topoisomerase II/histidine kinase"/>
    <property type="match status" value="1"/>
</dbReference>
<dbReference type="FunFam" id="3.30.565.10:FF:000006">
    <property type="entry name" value="Sensor histidine kinase WalK"/>
    <property type="match status" value="1"/>
</dbReference>
<evidence type="ECO:0000259" key="8">
    <source>
        <dbReference type="PROSITE" id="PS50110"/>
    </source>
</evidence>
<dbReference type="SUPFAM" id="SSF52172">
    <property type="entry name" value="CheY-like"/>
    <property type="match status" value="1"/>
</dbReference>
<keyword evidence="4" id="KW-0808">Transferase</keyword>
<dbReference type="eggNOG" id="COG2205">
    <property type="taxonomic scope" value="Bacteria"/>
</dbReference>
<evidence type="ECO:0000256" key="4">
    <source>
        <dbReference type="ARBA" id="ARBA00022679"/>
    </source>
</evidence>
<dbReference type="InterPro" id="IPR036890">
    <property type="entry name" value="HATPase_C_sf"/>
</dbReference>
<dbReference type="Proteomes" id="UP000002420">
    <property type="component" value="Chromosome"/>
</dbReference>
<dbReference type="PROSITE" id="PS50109">
    <property type="entry name" value="HIS_KIN"/>
    <property type="match status" value="1"/>
</dbReference>
<dbReference type="PRINTS" id="PR00344">
    <property type="entry name" value="BCTRLSENSOR"/>
</dbReference>
<keyword evidence="3 6" id="KW-0597">Phosphoprotein</keyword>
<evidence type="ECO:0000256" key="5">
    <source>
        <dbReference type="ARBA" id="ARBA00022777"/>
    </source>
</evidence>
<dbReference type="GO" id="GO:0000155">
    <property type="term" value="F:phosphorelay sensor kinase activity"/>
    <property type="evidence" value="ECO:0007669"/>
    <property type="project" value="InterPro"/>
</dbReference>
<dbReference type="KEGG" id="glo:Glov_3153"/>
<dbReference type="EC" id="2.7.13.3" evidence="2"/>
<dbReference type="InterPro" id="IPR003594">
    <property type="entry name" value="HATPase_dom"/>
</dbReference>
<name>B3E9Y4_TRIL1</name>
<dbReference type="InterPro" id="IPR011006">
    <property type="entry name" value="CheY-like_superfamily"/>
</dbReference>
<evidence type="ECO:0000313" key="9">
    <source>
        <dbReference type="EMBL" id="ACD96859.1"/>
    </source>
</evidence>
<evidence type="ECO:0000256" key="6">
    <source>
        <dbReference type="PROSITE-ProRule" id="PRU00169"/>
    </source>
</evidence>
<evidence type="ECO:0000256" key="2">
    <source>
        <dbReference type="ARBA" id="ARBA00012438"/>
    </source>
</evidence>
<accession>B3E9Y4</accession>
<organism evidence="9 10">
    <name type="scientific">Trichlorobacter lovleyi (strain ATCC BAA-1151 / DSM 17278 / SZ)</name>
    <name type="common">Geobacter lovleyi</name>
    <dbReference type="NCBI Taxonomy" id="398767"/>
    <lineage>
        <taxon>Bacteria</taxon>
        <taxon>Pseudomonadati</taxon>
        <taxon>Thermodesulfobacteriota</taxon>
        <taxon>Desulfuromonadia</taxon>
        <taxon>Geobacterales</taxon>
        <taxon>Geobacteraceae</taxon>
        <taxon>Trichlorobacter</taxon>
    </lineage>
</organism>
<dbReference type="Gene3D" id="3.40.50.2300">
    <property type="match status" value="1"/>
</dbReference>
<protein>
    <recommendedName>
        <fullName evidence="2">histidine kinase</fullName>
        <ecNumber evidence="2">2.7.13.3</ecNumber>
    </recommendedName>
</protein>
<evidence type="ECO:0000256" key="1">
    <source>
        <dbReference type="ARBA" id="ARBA00000085"/>
    </source>
</evidence>
<dbReference type="AlphaFoldDB" id="B3E9Y4"/>
<dbReference type="CDD" id="cd00082">
    <property type="entry name" value="HisKA"/>
    <property type="match status" value="1"/>
</dbReference>
<dbReference type="CDD" id="cd00156">
    <property type="entry name" value="REC"/>
    <property type="match status" value="1"/>
</dbReference>
<sequence length="366" mass="39854">MLNRSGKQIVILVVDDELVIRDLCSKGLRNYRILQAGSPQEALACYAAEPVDMVLTDVQMPGGNGIDLLREIKRNDPNAVVLIMTGFGDKETVLEALRADADDFIQKPVNLLQLQTAIEKALGRRALKEELAAMHSLDSLKGAFLSLVSHKLKTPLTSLSLGLEELERYASRLHPTEACHLRLVSMREDLEALSCLMTSLVRMHQALGGAGGEPARFDLTEVVKSAAESVQRVSSKRNMTLLLELETSAAVLGNRDRLMFALQQILENAFKFSSDGATVAIRLTRAGGHAEIAIRDSGCGIAEEEMPKIFERFYQVDPDATGQIPGFGLGLFCVREIVRQHGGSIAVNSQLGQGTTVTINLTCAEE</sequence>
<dbReference type="InterPro" id="IPR003661">
    <property type="entry name" value="HisK_dim/P_dom"/>
</dbReference>
<comment type="catalytic activity">
    <reaction evidence="1">
        <text>ATP + protein L-histidine = ADP + protein N-phospho-L-histidine.</text>
        <dbReference type="EC" id="2.7.13.3"/>
    </reaction>
</comment>
<feature type="domain" description="Histidine kinase" evidence="7">
    <location>
        <begin position="147"/>
        <end position="365"/>
    </location>
</feature>
<dbReference type="InterPro" id="IPR005467">
    <property type="entry name" value="His_kinase_dom"/>
</dbReference>
<dbReference type="Gene3D" id="3.30.565.10">
    <property type="entry name" value="Histidine kinase-like ATPase, C-terminal domain"/>
    <property type="match status" value="1"/>
</dbReference>
<dbReference type="OrthoDB" id="5342753at2"/>
<proteinExistence type="predicted"/>
<feature type="modified residue" description="4-aspartylphosphate" evidence="6">
    <location>
        <position position="57"/>
    </location>
</feature>
<dbReference type="CDD" id="cd00075">
    <property type="entry name" value="HATPase"/>
    <property type="match status" value="1"/>
</dbReference>
<dbReference type="InterPro" id="IPR001789">
    <property type="entry name" value="Sig_transdc_resp-reg_receiver"/>
</dbReference>
<dbReference type="PANTHER" id="PTHR43547:SF2">
    <property type="entry name" value="HYBRID SIGNAL TRANSDUCTION HISTIDINE KINASE C"/>
    <property type="match status" value="1"/>
</dbReference>
<dbReference type="Gene3D" id="1.10.287.130">
    <property type="match status" value="1"/>
</dbReference>